<proteinExistence type="predicted"/>
<organism evidence="1 2">
    <name type="scientific">Diversispora epigaea</name>
    <dbReference type="NCBI Taxonomy" id="1348612"/>
    <lineage>
        <taxon>Eukaryota</taxon>
        <taxon>Fungi</taxon>
        <taxon>Fungi incertae sedis</taxon>
        <taxon>Mucoromycota</taxon>
        <taxon>Glomeromycotina</taxon>
        <taxon>Glomeromycetes</taxon>
        <taxon>Diversisporales</taxon>
        <taxon>Diversisporaceae</taxon>
        <taxon>Diversispora</taxon>
    </lineage>
</organism>
<reference evidence="1 2" key="1">
    <citation type="submission" date="2018-08" db="EMBL/GenBank/DDBJ databases">
        <title>Genome and evolution of the arbuscular mycorrhizal fungus Diversispora epigaea (formerly Glomus versiforme) and its bacterial endosymbionts.</title>
        <authorList>
            <person name="Sun X."/>
            <person name="Fei Z."/>
            <person name="Harrison M."/>
        </authorList>
    </citation>
    <scope>NUCLEOTIDE SEQUENCE [LARGE SCALE GENOMIC DNA]</scope>
    <source>
        <strain evidence="1 2">IT104</strain>
    </source>
</reference>
<dbReference type="OrthoDB" id="2405788at2759"/>
<dbReference type="AlphaFoldDB" id="A0A397HMN3"/>
<name>A0A397HMN3_9GLOM</name>
<dbReference type="Proteomes" id="UP000266861">
    <property type="component" value="Unassembled WGS sequence"/>
</dbReference>
<sequence>MNITRAIHGKLLTSLFKVLKQSDLWKWKMRIKEYRNLFWKMVYREGIINEKKKLIISESLKVVDLAEQGDTWEAINIALQNGRTFRTWKKHTEIIKACKQLYREGIINEKKKLIISESLKVVDLAEQVFDVNHAGTCVEYGHGGHWNSPDYNVNDVIYIDMKECYPAIVNRKLPQKDITRFAQTRILEDLTVEEAIISLTQQTKVWLPENQDVSCAIIDKLTQGDEGELDFLIKDCTDAETFTDRKKSSILAYAHINLLEMIRKFELNEIVFYKIEKVPAFFKQVETKSNSNLCLHIDYPSCAMCIDPGELLIYSKSEYVKWIKEFQKTKMSLVNYGCEKIYSPVINIVYWSKNRHWKSIKEILDSTTPLIHDLITKYRNSYLNGEGRSGKTTRAIRIFKDINMVILTHTNALAKDF</sequence>
<evidence type="ECO:0000313" key="2">
    <source>
        <dbReference type="Proteomes" id="UP000266861"/>
    </source>
</evidence>
<keyword evidence="2" id="KW-1185">Reference proteome</keyword>
<dbReference type="EMBL" id="PQFF01000298">
    <property type="protein sequence ID" value="RHZ64217.1"/>
    <property type="molecule type" value="Genomic_DNA"/>
</dbReference>
<protein>
    <submittedName>
        <fullName evidence="1">Uncharacterized protein</fullName>
    </submittedName>
</protein>
<comment type="caution">
    <text evidence="1">The sequence shown here is derived from an EMBL/GenBank/DDBJ whole genome shotgun (WGS) entry which is preliminary data.</text>
</comment>
<evidence type="ECO:0000313" key="1">
    <source>
        <dbReference type="EMBL" id="RHZ64217.1"/>
    </source>
</evidence>
<gene>
    <name evidence="1" type="ORF">Glove_326g94</name>
</gene>
<accession>A0A397HMN3</accession>